<dbReference type="Pfam" id="PF20176">
    <property type="entry name" value="DUF6541"/>
    <property type="match status" value="1"/>
</dbReference>
<dbReference type="STRING" id="59561.AQZ59_01078"/>
<feature type="transmembrane region" description="Helical" evidence="1">
    <location>
        <begin position="6"/>
        <end position="25"/>
    </location>
</feature>
<dbReference type="InterPro" id="IPR046671">
    <property type="entry name" value="DUF6541"/>
</dbReference>
<dbReference type="Proteomes" id="UP000054404">
    <property type="component" value="Unassembled WGS sequence"/>
</dbReference>
<keyword evidence="1" id="KW-0472">Membrane</keyword>
<accession>A0A0W1KJR9</accession>
<feature type="transmembrane region" description="Helical" evidence="1">
    <location>
        <begin position="477"/>
        <end position="495"/>
    </location>
</feature>
<sequence>MGMIIDYLGLMAYAAGIAAACYLPGFVTARAGGASRAVALVLAPALSFAAVGLGGIAAHAAGIRWGWPVFLGAAAFLAGVCALGRRGMAPVNAAWESLRDRAVDRPRRLSLVLAALFLIAPILALIDPNVPSSQADPMFHYNGVNAIVHTGDASALSAMGWNYGVSAAPATYPVVWHALLALFGNSHILLASHAFAYVVIPIVWLVGMDAFVRAALPGRPRAGVAAPIVGAILPYFPNFMTVARGFWPNAIAVAVIPAIYAVGILAVRSLPMRARDAVAPVTLIVVAGVGMGLAHPGAVFAALWPLVPIAGALIVVGTVRGMRERSRIWAVLAVLSAAVLLVGGLLTLHPRVQLFLARPHPRSWNTAERLNTLREQLADVPVALVVAGVIGVVIAVAAVVFVARSAWRVSEGRWLLVAWLAQWLIVFGAYVDGNVFSDIAGIWYHDPKRAMAIQTIFTAPLIALALEQWVRGWRFGVVVLASFLIGGGLRASLYADARPPIGHDKIIDSRTEIELLSSLDKLVPPDSVILGDPTTGIGYGPAYSRIGVVFPQVNYRAKDPDADYLRQNFASLDPKVCEILHTYGIGYYYSDAPLLFQKKDRAQTWPGLYGATNGLEEIASTGGGTLWKITGCGPIQPTNWWANPHRLAAAHPATTD</sequence>
<feature type="transmembrane region" description="Helical" evidence="1">
    <location>
        <begin position="414"/>
        <end position="431"/>
    </location>
</feature>
<reference evidence="2 3" key="1">
    <citation type="submission" date="2015-11" db="EMBL/GenBank/DDBJ databases">
        <title>Draft Genome Sequence of the Type Strain Trueperella bernardiae LCDC 89-0504T, Isolated from Blood Culture.</title>
        <authorList>
            <person name="Bernier A.-M."/>
            <person name="Bernard K."/>
        </authorList>
    </citation>
    <scope>NUCLEOTIDE SEQUENCE [LARGE SCALE GENOMIC DNA]</scope>
    <source>
        <strain evidence="2 3">LCDC 89-0504</strain>
    </source>
</reference>
<dbReference type="EMBL" id="LNIZ01000004">
    <property type="protein sequence ID" value="KTF04102.1"/>
    <property type="molecule type" value="Genomic_DNA"/>
</dbReference>
<name>A0A0W1KJR9_9ACTO</name>
<feature type="transmembrane region" description="Helical" evidence="1">
    <location>
        <begin position="380"/>
        <end position="402"/>
    </location>
</feature>
<protein>
    <submittedName>
        <fullName evidence="2">Uncharacterized protein</fullName>
    </submittedName>
</protein>
<feature type="transmembrane region" description="Helical" evidence="1">
    <location>
        <begin position="301"/>
        <end position="319"/>
    </location>
</feature>
<feature type="transmembrane region" description="Helical" evidence="1">
    <location>
        <begin position="188"/>
        <end position="212"/>
    </location>
</feature>
<keyword evidence="1" id="KW-0812">Transmembrane</keyword>
<evidence type="ECO:0000256" key="1">
    <source>
        <dbReference type="SAM" id="Phobius"/>
    </source>
</evidence>
<feature type="transmembrane region" description="Helical" evidence="1">
    <location>
        <begin position="67"/>
        <end position="88"/>
    </location>
</feature>
<feature type="transmembrane region" description="Helical" evidence="1">
    <location>
        <begin position="37"/>
        <end position="61"/>
    </location>
</feature>
<organism evidence="2 3">
    <name type="scientific">Trueperella bernardiae</name>
    <dbReference type="NCBI Taxonomy" id="59561"/>
    <lineage>
        <taxon>Bacteria</taxon>
        <taxon>Bacillati</taxon>
        <taxon>Actinomycetota</taxon>
        <taxon>Actinomycetes</taxon>
        <taxon>Actinomycetales</taxon>
        <taxon>Actinomycetaceae</taxon>
        <taxon>Trueperella</taxon>
    </lineage>
</organism>
<feature type="transmembrane region" description="Helical" evidence="1">
    <location>
        <begin position="109"/>
        <end position="126"/>
    </location>
</feature>
<comment type="caution">
    <text evidence="2">The sequence shown here is derived from an EMBL/GenBank/DDBJ whole genome shotgun (WGS) entry which is preliminary data.</text>
</comment>
<feature type="transmembrane region" description="Helical" evidence="1">
    <location>
        <begin position="224"/>
        <end position="240"/>
    </location>
</feature>
<keyword evidence="1" id="KW-1133">Transmembrane helix</keyword>
<dbReference type="AlphaFoldDB" id="A0A0W1KJR9"/>
<feature type="transmembrane region" description="Helical" evidence="1">
    <location>
        <begin position="277"/>
        <end position="295"/>
    </location>
</feature>
<feature type="transmembrane region" description="Helical" evidence="1">
    <location>
        <begin position="328"/>
        <end position="348"/>
    </location>
</feature>
<gene>
    <name evidence="2" type="ORF">AQZ59_01078</name>
</gene>
<dbReference type="PATRIC" id="fig|59561.3.peg.1068"/>
<feature type="transmembrane region" description="Helical" evidence="1">
    <location>
        <begin position="451"/>
        <end position="470"/>
    </location>
</feature>
<feature type="transmembrane region" description="Helical" evidence="1">
    <location>
        <begin position="246"/>
        <end position="265"/>
    </location>
</feature>
<keyword evidence="3" id="KW-1185">Reference proteome</keyword>
<evidence type="ECO:0000313" key="3">
    <source>
        <dbReference type="Proteomes" id="UP000054404"/>
    </source>
</evidence>
<evidence type="ECO:0000313" key="2">
    <source>
        <dbReference type="EMBL" id="KTF04102.1"/>
    </source>
</evidence>
<proteinExistence type="predicted"/>